<gene>
    <name evidence="6" type="primary">dapA_1</name>
    <name evidence="6" type="ORF">Amac_008230</name>
</gene>
<evidence type="ECO:0000256" key="5">
    <source>
        <dbReference type="PIRSR" id="PIRSR001365-2"/>
    </source>
</evidence>
<dbReference type="SMART" id="SM01130">
    <property type="entry name" value="DHDPS"/>
    <property type="match status" value="1"/>
</dbReference>
<dbReference type="GO" id="GO:0005829">
    <property type="term" value="C:cytosol"/>
    <property type="evidence" value="ECO:0007669"/>
    <property type="project" value="TreeGrafter"/>
</dbReference>
<dbReference type="SUPFAM" id="SSF51569">
    <property type="entry name" value="Aldolase"/>
    <property type="match status" value="1"/>
</dbReference>
<dbReference type="InterPro" id="IPR002220">
    <property type="entry name" value="DapA-like"/>
</dbReference>
<dbReference type="Proteomes" id="UP000331127">
    <property type="component" value="Unassembled WGS sequence"/>
</dbReference>
<comment type="caution">
    <text evidence="6">The sequence shown here is derived from an EMBL/GenBank/DDBJ whole genome shotgun (WGS) entry which is preliminary data.</text>
</comment>
<comment type="similarity">
    <text evidence="3">Belongs to the DapA family.</text>
</comment>
<dbReference type="CDD" id="cd00408">
    <property type="entry name" value="DHDPS-like"/>
    <property type="match status" value="1"/>
</dbReference>
<dbReference type="AlphaFoldDB" id="A0A5M3WLQ8"/>
<feature type="active site" description="Proton donor/acceptor" evidence="4">
    <location>
        <position position="139"/>
    </location>
</feature>
<accession>A0A5M3WLQ8</accession>
<dbReference type="EMBL" id="BLAE01000005">
    <property type="protein sequence ID" value="GES07228.1"/>
    <property type="molecule type" value="Genomic_DNA"/>
</dbReference>
<feature type="binding site" evidence="5">
    <location>
        <position position="51"/>
    </location>
    <ligand>
        <name>pyruvate</name>
        <dbReference type="ChEBI" id="CHEBI:15361"/>
    </ligand>
</feature>
<sequence>MSSDPIFEGIFPALVTPFTADGESVDDAVLRQVVEFQLDAGVGGVIPCGSTGEFMNMTTDERKHVTEVVSAAVDGAVPVVPHTGALTTKETIDLSRHAERNGAAAVMVIPPYYEPVTWPEVLAHFRALSDAINIPIMYYHMPAATGLPLTREQFEELAAIENIKFTKDSSANAVQLGELFQEMPDKLKVFNGEDKLTFFGLTSGARASVWGAANFFPGLAVELYDAIIKKQDLPAAQAVWKRLWPIMTTVGELGYQSAVKAGCEVVGLPVGNPRLPLLPAPADFKARLADVLRSSGVAVKG</sequence>
<dbReference type="Gene3D" id="3.20.20.70">
    <property type="entry name" value="Aldolase class I"/>
    <property type="match status" value="1"/>
</dbReference>
<dbReference type="GO" id="GO:0019262">
    <property type="term" value="P:N-acetylneuraminate catabolic process"/>
    <property type="evidence" value="ECO:0007669"/>
    <property type="project" value="TreeGrafter"/>
</dbReference>
<dbReference type="PANTHER" id="PTHR42849">
    <property type="entry name" value="N-ACETYLNEURAMINATE LYASE"/>
    <property type="match status" value="1"/>
</dbReference>
<dbReference type="PIRSF" id="PIRSF001365">
    <property type="entry name" value="DHDPS"/>
    <property type="match status" value="1"/>
</dbReference>
<reference evidence="6 7" key="1">
    <citation type="submission" date="2019-10" db="EMBL/GenBank/DDBJ databases">
        <title>Whole genome shotgun sequence of Acrocarpospora macrocephala NBRC 16266.</title>
        <authorList>
            <person name="Ichikawa N."/>
            <person name="Kimura A."/>
            <person name="Kitahashi Y."/>
            <person name="Komaki H."/>
            <person name="Oguchi A."/>
        </authorList>
    </citation>
    <scope>NUCLEOTIDE SEQUENCE [LARGE SCALE GENOMIC DNA]</scope>
    <source>
        <strain evidence="6 7">NBRC 16266</strain>
    </source>
</reference>
<protein>
    <submittedName>
        <fullName evidence="6">4-hydroxy-tetrahydrodipicolinate synthase</fullName>
    </submittedName>
</protein>
<evidence type="ECO:0000313" key="7">
    <source>
        <dbReference type="Proteomes" id="UP000331127"/>
    </source>
</evidence>
<dbReference type="GO" id="GO:0008747">
    <property type="term" value="F:N-acetylneuraminate lyase activity"/>
    <property type="evidence" value="ECO:0007669"/>
    <property type="project" value="TreeGrafter"/>
</dbReference>
<evidence type="ECO:0000256" key="3">
    <source>
        <dbReference type="PIRNR" id="PIRNR001365"/>
    </source>
</evidence>
<feature type="active site" description="Schiff-base intermediate with substrate" evidence="4">
    <location>
        <position position="167"/>
    </location>
</feature>
<feature type="binding site" evidence="5">
    <location>
        <position position="209"/>
    </location>
    <ligand>
        <name>pyruvate</name>
        <dbReference type="ChEBI" id="CHEBI:15361"/>
    </ligand>
</feature>
<organism evidence="6 7">
    <name type="scientific">Acrocarpospora macrocephala</name>
    <dbReference type="NCBI Taxonomy" id="150177"/>
    <lineage>
        <taxon>Bacteria</taxon>
        <taxon>Bacillati</taxon>
        <taxon>Actinomycetota</taxon>
        <taxon>Actinomycetes</taxon>
        <taxon>Streptosporangiales</taxon>
        <taxon>Streptosporangiaceae</taxon>
        <taxon>Acrocarpospora</taxon>
    </lineage>
</organism>
<dbReference type="Pfam" id="PF00701">
    <property type="entry name" value="DHDPS"/>
    <property type="match status" value="1"/>
</dbReference>
<keyword evidence="7" id="KW-1185">Reference proteome</keyword>
<keyword evidence="2" id="KW-0704">Schiff base</keyword>
<keyword evidence="1 3" id="KW-0456">Lyase</keyword>
<evidence type="ECO:0000313" key="6">
    <source>
        <dbReference type="EMBL" id="GES07228.1"/>
    </source>
</evidence>
<dbReference type="InterPro" id="IPR020624">
    <property type="entry name" value="Schiff_base-form_aldolases_CS"/>
</dbReference>
<dbReference type="InterPro" id="IPR013785">
    <property type="entry name" value="Aldolase_TIM"/>
</dbReference>
<evidence type="ECO:0000256" key="1">
    <source>
        <dbReference type="ARBA" id="ARBA00023239"/>
    </source>
</evidence>
<proteinExistence type="inferred from homology"/>
<dbReference type="PANTHER" id="PTHR42849:SF1">
    <property type="entry name" value="N-ACETYLNEURAMINATE LYASE"/>
    <property type="match status" value="1"/>
</dbReference>
<evidence type="ECO:0000256" key="2">
    <source>
        <dbReference type="ARBA" id="ARBA00023270"/>
    </source>
</evidence>
<evidence type="ECO:0000256" key="4">
    <source>
        <dbReference type="PIRSR" id="PIRSR001365-1"/>
    </source>
</evidence>
<dbReference type="PROSITE" id="PS00665">
    <property type="entry name" value="DHDPS_1"/>
    <property type="match status" value="1"/>
</dbReference>
<dbReference type="PRINTS" id="PR00146">
    <property type="entry name" value="DHPICSNTHASE"/>
</dbReference>
<name>A0A5M3WLQ8_9ACTN</name>
<dbReference type="RefSeq" id="WP_155352938.1">
    <property type="nucleotide sequence ID" value="NZ_BAAAHL010000077.1"/>
</dbReference>
<dbReference type="OrthoDB" id="9778880at2"/>